<dbReference type="Proteomes" id="UP000033121">
    <property type="component" value="Unassembled WGS sequence"/>
</dbReference>
<evidence type="ECO:0000313" key="2">
    <source>
        <dbReference type="EMBL" id="GAO42014.1"/>
    </source>
</evidence>
<protein>
    <submittedName>
        <fullName evidence="2">Uncharacterized protein</fullName>
    </submittedName>
</protein>
<dbReference type="STRING" id="1220578.FPE01S_01_10270"/>
<gene>
    <name evidence="2" type="ORF">FPE01S_01_10270</name>
</gene>
<name>A0A0E9MWQ5_9BACT</name>
<dbReference type="EMBL" id="BBWV01000001">
    <property type="protein sequence ID" value="GAO42014.1"/>
    <property type="molecule type" value="Genomic_DNA"/>
</dbReference>
<dbReference type="RefSeq" id="WP_046367782.1">
    <property type="nucleotide sequence ID" value="NZ_BBWV01000001.1"/>
</dbReference>
<reference evidence="2 3" key="1">
    <citation type="submission" date="2015-04" db="EMBL/GenBank/DDBJ databases">
        <title>Whole genome shotgun sequence of Flavihumibacter petaseus NBRC 106054.</title>
        <authorList>
            <person name="Miyazawa S."/>
            <person name="Hosoyama A."/>
            <person name="Hashimoto M."/>
            <person name="Noguchi M."/>
            <person name="Tsuchikane K."/>
            <person name="Ohji S."/>
            <person name="Yamazoe A."/>
            <person name="Ichikawa N."/>
            <person name="Kimura A."/>
            <person name="Fujita N."/>
        </authorList>
    </citation>
    <scope>NUCLEOTIDE SEQUENCE [LARGE SCALE GENOMIC DNA]</scope>
    <source>
        <strain evidence="2 3">NBRC 106054</strain>
    </source>
</reference>
<proteinExistence type="predicted"/>
<feature type="chain" id="PRO_5002429565" evidence="1">
    <location>
        <begin position="20"/>
        <end position="431"/>
    </location>
</feature>
<feature type="signal peptide" evidence="1">
    <location>
        <begin position="1"/>
        <end position="19"/>
    </location>
</feature>
<organism evidence="2 3">
    <name type="scientific">Flavihumibacter petaseus NBRC 106054</name>
    <dbReference type="NCBI Taxonomy" id="1220578"/>
    <lineage>
        <taxon>Bacteria</taxon>
        <taxon>Pseudomonadati</taxon>
        <taxon>Bacteroidota</taxon>
        <taxon>Chitinophagia</taxon>
        <taxon>Chitinophagales</taxon>
        <taxon>Chitinophagaceae</taxon>
        <taxon>Flavihumibacter</taxon>
    </lineage>
</organism>
<comment type="caution">
    <text evidence="2">The sequence shown here is derived from an EMBL/GenBank/DDBJ whole genome shotgun (WGS) entry which is preliminary data.</text>
</comment>
<dbReference type="AlphaFoldDB" id="A0A0E9MWQ5"/>
<evidence type="ECO:0000256" key="1">
    <source>
        <dbReference type="SAM" id="SignalP"/>
    </source>
</evidence>
<keyword evidence="1" id="KW-0732">Signal</keyword>
<sequence length="431" mass="50512">MNRFLVMLLVLTAMQPLSAQTFRYCDTEIKNADVFRTRLIPASNGQVHLWSSTTLNLSLHRFDSNLQFVDKTVFSRLKGVTKYACFGKFYYVFHLAMHGLEVVKVEGNKLEKITHSPLQDSVDMPNDVRARYIRYELLHTDNYIMLYRQENDEVHFRSNVRIFSFDTAMRYINKVELDVPLLGYNFQQMLLHGFRDRYYSLLWTTQTEEQKLHLLELDPVNGDFREMPVNTSSLATAGEKLLTEKDHFYLFLNSPVAEGNPGKGNEGYYIRFDSLLQVEASAHIDRTDDPYWKNGYAYFTGNFAPLSRQRLLLVDQGVNDRSGEFDMVRFMELDSSLKPVTVKVYPMEHDNLLPVFYVINGDDTYLYCEEKIRNSYIITQYQWKNGLENQKSVSLDPTLRFYMNFSVEAGPGEWLLPYERKGRFGFARMRF</sequence>
<evidence type="ECO:0000313" key="3">
    <source>
        <dbReference type="Proteomes" id="UP000033121"/>
    </source>
</evidence>
<accession>A0A0E9MWQ5</accession>
<keyword evidence="3" id="KW-1185">Reference proteome</keyword>